<feature type="transmembrane region" description="Helical" evidence="1">
    <location>
        <begin position="112"/>
        <end position="139"/>
    </location>
</feature>
<evidence type="ECO:0000313" key="2">
    <source>
        <dbReference type="EMBL" id="QLH62872.1"/>
    </source>
</evidence>
<organism evidence="2 3">
    <name type="scientific">Serratia symbiotica</name>
    <dbReference type="NCBI Taxonomy" id="138074"/>
    <lineage>
        <taxon>Bacteria</taxon>
        <taxon>Pseudomonadati</taxon>
        <taxon>Pseudomonadota</taxon>
        <taxon>Gammaproteobacteria</taxon>
        <taxon>Enterobacterales</taxon>
        <taxon>Yersiniaceae</taxon>
        <taxon>Serratia</taxon>
    </lineage>
</organism>
<sequence>MERFVILTLNWLYEKRHNVIIFLAYIILAALLLKQHVYFAFALMFLISLKETYPISKKPIKIAKSAFMIKFYNIFIWFLSYVISLKVLSYSIGISEDKLKYAPVIMAIPVSIILIYMLIALASLFMLLSIQVLAQLSFFMTTKLKTKITKSEYYIFASRFYYLMVLLVPFLLAVAYISPYFIRVALFTDSTFISDCGEKEKNRTYIRVDDKSCLVFNLNWSVITETPKKIISDEKK</sequence>
<evidence type="ECO:0000256" key="1">
    <source>
        <dbReference type="SAM" id="Phobius"/>
    </source>
</evidence>
<keyword evidence="1" id="KW-0472">Membrane</keyword>
<feature type="transmembrane region" description="Helical" evidence="1">
    <location>
        <begin position="70"/>
        <end position="92"/>
    </location>
</feature>
<dbReference type="Proteomes" id="UP000042738">
    <property type="component" value="Chromosome"/>
</dbReference>
<gene>
    <name evidence="2" type="ORF">SYMBAF_07925</name>
</gene>
<name>A0A7D5SG24_9GAMM</name>
<dbReference type="AlphaFoldDB" id="A0A7D5SG24"/>
<keyword evidence="1" id="KW-0812">Transmembrane</keyword>
<proteinExistence type="predicted"/>
<dbReference type="EMBL" id="CP050855">
    <property type="protein sequence ID" value="QLH62872.1"/>
    <property type="molecule type" value="Genomic_DNA"/>
</dbReference>
<evidence type="ECO:0000313" key="3">
    <source>
        <dbReference type="Proteomes" id="UP000042738"/>
    </source>
</evidence>
<protein>
    <submittedName>
        <fullName evidence="2">Uncharacterized protein</fullName>
    </submittedName>
</protein>
<reference evidence="2 3" key="1">
    <citation type="journal article" date="2014" name="Genome Announc.">
        <title>Whole-Genome Sequence of Serratia symbiotica Strain CWBI-2.3T, a Free-Living Symbiont of the Black Bean Aphid Aphis fabae.</title>
        <authorList>
            <person name="Foray V."/>
            <person name="Grigorescu A.S."/>
            <person name="Sabri A."/>
            <person name="Haubruge E."/>
            <person name="Lognay G."/>
            <person name="Francis F."/>
            <person name="Fauconnier M.L."/>
            <person name="Hance T."/>
            <person name="Thonart P."/>
        </authorList>
    </citation>
    <scope>NUCLEOTIDE SEQUENCE [LARGE SCALE GENOMIC DNA]</scope>
    <source>
        <strain evidence="2">CWBI-2.3</strain>
    </source>
</reference>
<dbReference type="GeneID" id="93736428"/>
<accession>A0A7D5SG24</accession>
<dbReference type="RefSeq" id="WP_185899926.1">
    <property type="nucleotide sequence ID" value="NZ_CP050855.1"/>
</dbReference>
<feature type="transmembrane region" description="Helical" evidence="1">
    <location>
        <begin position="20"/>
        <end position="49"/>
    </location>
</feature>
<feature type="transmembrane region" description="Helical" evidence="1">
    <location>
        <begin position="160"/>
        <end position="182"/>
    </location>
</feature>
<keyword evidence="1" id="KW-1133">Transmembrane helix</keyword>